<dbReference type="STRING" id="915059.NH26_04725"/>
<dbReference type="OrthoDB" id="9814572at2"/>
<comment type="caution">
    <text evidence="3">The sequence shown here is derived from an EMBL/GenBank/DDBJ whole genome shotgun (WGS) entry which is preliminary data.</text>
</comment>
<keyword evidence="1" id="KW-0812">Transmembrane</keyword>
<proteinExistence type="predicted"/>
<keyword evidence="1" id="KW-1133">Transmembrane helix</keyword>
<dbReference type="RefSeq" id="WP_044222265.1">
    <property type="nucleotide sequence ID" value="NZ_JRYR02000001.1"/>
</dbReference>
<name>A0A1S1YXG4_FLAPC</name>
<evidence type="ECO:0000313" key="3">
    <source>
        <dbReference type="EMBL" id="OHX65702.1"/>
    </source>
</evidence>
<feature type="transmembrane region" description="Helical" evidence="1">
    <location>
        <begin position="187"/>
        <end position="213"/>
    </location>
</feature>
<dbReference type="AlphaFoldDB" id="A0A1S1YXG4"/>
<sequence length="341" mass="40143">MKWLSKGLKDKVIKINKQHNEVTYLPYNKTRSLNNPEEKVQLATYLKVIYELKYPASHVRVCVPVKMGSSTKEADIIAYNDDKGLEPNIIIECKKKGISSRVFKEAIHQGFSYAAALLGKFVWTTDGEHNSYHEVIPDRIGERTKNELPILPEFKSEKSFFFNCRKWFFRNTKSFFQVIGRSIKQPLFIHSFIHVFFFFLVFLGCSKLLFINIHDILNIPLVQQSWYSLKMDFSWFYMLLSFISLLIVISLSNIVSFIPSLGKSRLSFKQKVFISFFMCIPIWITVKLYTKSWWNWEHFTKLIDNKSWMFIQPHLLILPIQFLIIASILSLPKNGKRKKKK</sequence>
<evidence type="ECO:0000256" key="1">
    <source>
        <dbReference type="SAM" id="Phobius"/>
    </source>
</evidence>
<keyword evidence="1" id="KW-0472">Membrane</keyword>
<keyword evidence="4" id="KW-1185">Reference proteome</keyword>
<dbReference type="InterPro" id="IPR029464">
    <property type="entry name" value="HSDR_N"/>
</dbReference>
<gene>
    <name evidence="3" type="ORF">NH26_04725</name>
</gene>
<evidence type="ECO:0000313" key="4">
    <source>
        <dbReference type="Proteomes" id="UP000179797"/>
    </source>
</evidence>
<dbReference type="Proteomes" id="UP000179797">
    <property type="component" value="Unassembled WGS sequence"/>
</dbReference>
<feature type="domain" description="Type I restriction enzyme R protein N-terminal" evidence="2">
    <location>
        <begin position="36"/>
        <end position="136"/>
    </location>
</feature>
<organism evidence="3 4">
    <name type="scientific">Flammeovirga pacifica</name>
    <dbReference type="NCBI Taxonomy" id="915059"/>
    <lineage>
        <taxon>Bacteria</taxon>
        <taxon>Pseudomonadati</taxon>
        <taxon>Bacteroidota</taxon>
        <taxon>Cytophagia</taxon>
        <taxon>Cytophagales</taxon>
        <taxon>Flammeovirgaceae</taxon>
        <taxon>Flammeovirga</taxon>
    </lineage>
</organism>
<evidence type="ECO:0000259" key="2">
    <source>
        <dbReference type="Pfam" id="PF13588"/>
    </source>
</evidence>
<reference evidence="3 4" key="1">
    <citation type="journal article" date="2012" name="Int. J. Syst. Evol. Microbiol.">
        <title>Flammeovirga pacifica sp. nov., isolated from deep-sea sediment.</title>
        <authorList>
            <person name="Xu H."/>
            <person name="Fu Y."/>
            <person name="Yang N."/>
            <person name="Ding Z."/>
            <person name="Lai Q."/>
            <person name="Zeng R."/>
        </authorList>
    </citation>
    <scope>NUCLEOTIDE SEQUENCE [LARGE SCALE GENOMIC DNA]</scope>
    <source>
        <strain evidence="4">DSM 24597 / LMG 26175 / WPAGA1</strain>
    </source>
</reference>
<dbReference type="EMBL" id="JRYR02000001">
    <property type="protein sequence ID" value="OHX65702.1"/>
    <property type="molecule type" value="Genomic_DNA"/>
</dbReference>
<dbReference type="Pfam" id="PF13588">
    <property type="entry name" value="HSDR_N_2"/>
    <property type="match status" value="1"/>
</dbReference>
<accession>A0A1S1YXG4</accession>
<feature type="transmembrane region" description="Helical" evidence="1">
    <location>
        <begin position="310"/>
        <end position="331"/>
    </location>
</feature>
<protein>
    <recommendedName>
        <fullName evidence="2">Type I restriction enzyme R protein N-terminal domain-containing protein</fullName>
    </recommendedName>
</protein>
<feature type="transmembrane region" description="Helical" evidence="1">
    <location>
        <begin position="233"/>
        <end position="260"/>
    </location>
</feature>
<feature type="transmembrane region" description="Helical" evidence="1">
    <location>
        <begin position="272"/>
        <end position="290"/>
    </location>
</feature>